<proteinExistence type="predicted"/>
<dbReference type="AlphaFoldDB" id="A0A5J4V5V3"/>
<dbReference type="Gene3D" id="3.30.70.270">
    <property type="match status" value="1"/>
</dbReference>
<evidence type="ECO:0000256" key="2">
    <source>
        <dbReference type="SAM" id="MobiDB-lite"/>
    </source>
</evidence>
<dbReference type="InterPro" id="IPR052055">
    <property type="entry name" value="Hepadnavirus_pol/RT"/>
</dbReference>
<keyword evidence="1" id="KW-0175">Coiled coil</keyword>
<feature type="region of interest" description="Disordered" evidence="2">
    <location>
        <begin position="196"/>
        <end position="248"/>
    </location>
</feature>
<evidence type="ECO:0000259" key="3">
    <source>
        <dbReference type="PROSITE" id="PS50878"/>
    </source>
</evidence>
<dbReference type="OrthoDB" id="7758501at2759"/>
<dbReference type="PROSITE" id="PS50878">
    <property type="entry name" value="RT_POL"/>
    <property type="match status" value="1"/>
</dbReference>
<protein>
    <submittedName>
        <fullName evidence="4">Putative Transposon Ty3-G Gag-Pol polyprotein</fullName>
    </submittedName>
</protein>
<dbReference type="Gene3D" id="3.10.10.10">
    <property type="entry name" value="HIV Type 1 Reverse Transcriptase, subunit A, domain 1"/>
    <property type="match status" value="1"/>
</dbReference>
<dbReference type="CDD" id="cd09275">
    <property type="entry name" value="RNase_HI_RT_DIRS1"/>
    <property type="match status" value="1"/>
</dbReference>
<feature type="domain" description="Reverse transcriptase" evidence="3">
    <location>
        <begin position="451"/>
        <end position="634"/>
    </location>
</feature>
<comment type="caution">
    <text evidence="4">The sequence shown here is derived from an EMBL/GenBank/DDBJ whole genome shotgun (WGS) entry which is preliminary data.</text>
</comment>
<evidence type="ECO:0000313" key="5">
    <source>
        <dbReference type="Proteomes" id="UP000324800"/>
    </source>
</evidence>
<feature type="compositionally biased region" description="Acidic residues" evidence="2">
    <location>
        <begin position="238"/>
        <end position="248"/>
    </location>
</feature>
<dbReference type="EMBL" id="SNRW01009766">
    <property type="protein sequence ID" value="KAA6377501.1"/>
    <property type="molecule type" value="Genomic_DNA"/>
</dbReference>
<dbReference type="PANTHER" id="PTHR33050:SF7">
    <property type="entry name" value="RIBONUCLEASE H"/>
    <property type="match status" value="1"/>
</dbReference>
<dbReference type="InterPro" id="IPR000477">
    <property type="entry name" value="RT_dom"/>
</dbReference>
<evidence type="ECO:0000313" key="4">
    <source>
        <dbReference type="EMBL" id="KAA6377501.1"/>
    </source>
</evidence>
<dbReference type="PANTHER" id="PTHR33050">
    <property type="entry name" value="REVERSE TRANSCRIPTASE DOMAIN-CONTAINING PROTEIN"/>
    <property type="match status" value="1"/>
</dbReference>
<sequence length="879" mass="102812">MYNGRGYNYQGKGSNYQDRDQLNQERYREAQKYNPYTKQALNKTKTPINWNKTHQYDDKNRGKGWDDNPNDDWTKRTQMQKDPPKNHNGNDSTWTEDEAPQHYVTPPQFKQPTQQIQRQEKEELSILDSGIDWQQLIGAIDNNNNLTPRQRLKKAERELQELKAKQLLQQQGNNDLNNINVEILDIQQTVGQLTTLQPSPSAESPSLNVGLKPTEAGSIQASNRERIEPQINEGHDDNADEEEDEQTDEAALYQNKDYRVNIISQPPVQKNLGTQPQNNQDLNALRQMQKDDVSPTAIEIREKLKAILPKLKQKQLPKFQNPKLRPKEARKQLKRLNPNQKTLTMRAKRSIFPDRAGTTQPREISVEISLWNREKQRADDNGSSGEGGKDWRIDIQRERKGEFINTGFYLRFKDQNSQQKFEENKMITPFRGTQEEKKAYQEMLKEELEEGIVIPIQQDQVKWWNHTFLIKKPNGTWRKILDASKLNKEINKLHFMMHGLEEVQYLANQMDYATTLDLKSAFHHITVSPNSIQYLAFNFNNNNYAYKAMPFGTKHSPIFFAEAIKSILRQIRIHSQVKILNYCYDILLIHQDKQTIKTQTMEIMKTMEQFGWTISTDKCETEPKQIIIFLGWIWNLKEMNIRMQDDRKSKMIQALKDWCNTKYKSKNMKISQLAALIGRLNFLRPQIKEASLDLIELDKSKTQALKTGSWDGIMIVNKAIIKELKWWIRRIWNNQPESLINKTILRMLTIDASSQGWGATLIYENQIELIQHDCWSEKEAEMTSNAKEIKAIYYGLLRFEQVFKKMQDQAVLIRSNNTTAGYDIGKWKAKESLTERIKQVFYLVKRFQLQITRIHISGKLNSTTDSLSRLCRSGDQTLK</sequence>
<feature type="compositionally biased region" description="Basic and acidic residues" evidence="2">
    <location>
        <begin position="54"/>
        <end position="66"/>
    </location>
</feature>
<name>A0A5J4V5V3_9EUKA</name>
<feature type="compositionally biased region" description="Polar residues" evidence="2">
    <location>
        <begin position="34"/>
        <end position="53"/>
    </location>
</feature>
<reference evidence="4 5" key="1">
    <citation type="submission" date="2019-03" db="EMBL/GenBank/DDBJ databases">
        <title>Single cell metagenomics reveals metabolic interactions within the superorganism composed of flagellate Streblomastix strix and complex community of Bacteroidetes bacteria on its surface.</title>
        <authorList>
            <person name="Treitli S.C."/>
            <person name="Kolisko M."/>
            <person name="Husnik F."/>
            <person name="Keeling P."/>
            <person name="Hampl V."/>
        </authorList>
    </citation>
    <scope>NUCLEOTIDE SEQUENCE [LARGE SCALE GENOMIC DNA]</scope>
    <source>
        <strain evidence="4">ST1C</strain>
    </source>
</reference>
<dbReference type="Pfam" id="PF00078">
    <property type="entry name" value="RVT_1"/>
    <property type="match status" value="1"/>
</dbReference>
<dbReference type="InterPro" id="IPR043502">
    <property type="entry name" value="DNA/RNA_pol_sf"/>
</dbReference>
<dbReference type="SUPFAM" id="SSF56672">
    <property type="entry name" value="DNA/RNA polymerases"/>
    <property type="match status" value="1"/>
</dbReference>
<gene>
    <name evidence="4" type="ORF">EZS28_026971</name>
</gene>
<feature type="non-terminal residue" evidence="4">
    <location>
        <position position="879"/>
    </location>
</feature>
<feature type="region of interest" description="Disordered" evidence="2">
    <location>
        <begin position="1"/>
        <end position="98"/>
    </location>
</feature>
<dbReference type="Proteomes" id="UP000324800">
    <property type="component" value="Unassembled WGS sequence"/>
</dbReference>
<feature type="compositionally biased region" description="Polar residues" evidence="2">
    <location>
        <begin position="196"/>
        <end position="207"/>
    </location>
</feature>
<feature type="compositionally biased region" description="Basic and acidic residues" evidence="2">
    <location>
        <begin position="17"/>
        <end position="31"/>
    </location>
</feature>
<accession>A0A5J4V5V3</accession>
<organism evidence="4 5">
    <name type="scientific">Streblomastix strix</name>
    <dbReference type="NCBI Taxonomy" id="222440"/>
    <lineage>
        <taxon>Eukaryota</taxon>
        <taxon>Metamonada</taxon>
        <taxon>Preaxostyla</taxon>
        <taxon>Oxymonadida</taxon>
        <taxon>Streblomastigidae</taxon>
        <taxon>Streblomastix</taxon>
    </lineage>
</organism>
<evidence type="ECO:0000256" key="1">
    <source>
        <dbReference type="SAM" id="Coils"/>
    </source>
</evidence>
<feature type="coiled-coil region" evidence="1">
    <location>
        <begin position="145"/>
        <end position="172"/>
    </location>
</feature>
<feature type="compositionally biased region" description="Basic and acidic residues" evidence="2">
    <location>
        <begin position="223"/>
        <end position="237"/>
    </location>
</feature>
<dbReference type="InterPro" id="IPR043128">
    <property type="entry name" value="Rev_trsase/Diguanyl_cyclase"/>
</dbReference>